<dbReference type="Gene3D" id="3.80.10.10">
    <property type="entry name" value="Ribonuclease Inhibitor"/>
    <property type="match status" value="1"/>
</dbReference>
<dbReference type="InterPro" id="IPR023415">
    <property type="entry name" value="LDLR_class-A_CS"/>
</dbReference>
<evidence type="ECO:0000256" key="5">
    <source>
        <dbReference type="ARBA" id="ARBA00022989"/>
    </source>
</evidence>
<dbReference type="InterPro" id="IPR032675">
    <property type="entry name" value="LRR_dom_sf"/>
</dbReference>
<gene>
    <name evidence="9" type="ORF">C0Q70_02438</name>
</gene>
<evidence type="ECO:0000256" key="3">
    <source>
        <dbReference type="ARBA" id="ARBA00022692"/>
    </source>
</evidence>
<evidence type="ECO:0000256" key="1">
    <source>
        <dbReference type="ARBA" id="ARBA00004167"/>
    </source>
</evidence>
<comment type="caution">
    <text evidence="8">Lacks conserved residue(s) required for the propagation of feature annotation.</text>
</comment>
<keyword evidence="5" id="KW-1133">Transmembrane helix</keyword>
<organism evidence="9 10">
    <name type="scientific">Pomacea canaliculata</name>
    <name type="common">Golden apple snail</name>
    <dbReference type="NCBI Taxonomy" id="400727"/>
    <lineage>
        <taxon>Eukaryota</taxon>
        <taxon>Metazoa</taxon>
        <taxon>Spiralia</taxon>
        <taxon>Lophotrochozoa</taxon>
        <taxon>Mollusca</taxon>
        <taxon>Gastropoda</taxon>
        <taxon>Caenogastropoda</taxon>
        <taxon>Architaenioglossa</taxon>
        <taxon>Ampullarioidea</taxon>
        <taxon>Ampullariidae</taxon>
        <taxon>Pomacea</taxon>
    </lineage>
</organism>
<evidence type="ECO:0000256" key="6">
    <source>
        <dbReference type="ARBA" id="ARBA00023136"/>
    </source>
</evidence>
<dbReference type="PROSITE" id="PS01209">
    <property type="entry name" value="LDLRA_1"/>
    <property type="match status" value="1"/>
</dbReference>
<evidence type="ECO:0000256" key="4">
    <source>
        <dbReference type="ARBA" id="ARBA00022737"/>
    </source>
</evidence>
<dbReference type="Pfam" id="PF00057">
    <property type="entry name" value="Ldl_recept_a"/>
    <property type="match status" value="1"/>
</dbReference>
<dbReference type="Gene3D" id="4.10.400.10">
    <property type="entry name" value="Low-density Lipoprotein Receptor"/>
    <property type="match status" value="2"/>
</dbReference>
<reference evidence="9 10" key="1">
    <citation type="submission" date="2018-04" db="EMBL/GenBank/DDBJ databases">
        <title>The genome of golden apple snail Pomacea canaliculata provides insight into stress tolerance and invasive adaptation.</title>
        <authorList>
            <person name="Liu C."/>
            <person name="Liu B."/>
            <person name="Ren Y."/>
            <person name="Zhang Y."/>
            <person name="Wang H."/>
            <person name="Li S."/>
            <person name="Jiang F."/>
            <person name="Yin L."/>
            <person name="Zhang G."/>
            <person name="Qian W."/>
            <person name="Fan W."/>
        </authorList>
    </citation>
    <scope>NUCLEOTIDE SEQUENCE [LARGE SCALE GENOMIC DNA]</scope>
    <source>
        <strain evidence="9">SZHN2017</strain>
        <tissue evidence="9">Muscle</tissue>
    </source>
</reference>
<dbReference type="EMBL" id="PZQS01000002">
    <property type="protein sequence ID" value="PVD35475.1"/>
    <property type="molecule type" value="Genomic_DNA"/>
</dbReference>
<evidence type="ECO:0000256" key="7">
    <source>
        <dbReference type="ARBA" id="ARBA00023157"/>
    </source>
</evidence>
<dbReference type="PANTHER" id="PTHR24270">
    <property type="entry name" value="LOW-DENSITY LIPOPROTEIN RECEPTOR-RELATED"/>
    <property type="match status" value="1"/>
</dbReference>
<dbReference type="CDD" id="cd00112">
    <property type="entry name" value="LDLa"/>
    <property type="match status" value="1"/>
</dbReference>
<feature type="disulfide bond" evidence="8">
    <location>
        <begin position="168"/>
        <end position="183"/>
    </location>
</feature>
<evidence type="ECO:0000313" key="9">
    <source>
        <dbReference type="EMBL" id="PVD35475.1"/>
    </source>
</evidence>
<dbReference type="SUPFAM" id="SSF52058">
    <property type="entry name" value="L domain-like"/>
    <property type="match status" value="1"/>
</dbReference>
<dbReference type="PANTHER" id="PTHR24270:SF8">
    <property type="entry name" value="LD11117P-RELATED"/>
    <property type="match status" value="1"/>
</dbReference>
<comment type="subcellular location">
    <subcellularLocation>
        <location evidence="2">Endomembrane system</location>
    </subcellularLocation>
    <subcellularLocation>
        <location evidence="1">Membrane</location>
        <topology evidence="1">Single-pass membrane protein</topology>
    </subcellularLocation>
</comment>
<dbReference type="InterPro" id="IPR050685">
    <property type="entry name" value="LDLR"/>
</dbReference>
<dbReference type="InterPro" id="IPR036055">
    <property type="entry name" value="LDL_receptor-like_sf"/>
</dbReference>
<keyword evidence="3" id="KW-0812">Transmembrane</keyword>
<accession>A0A2T7PPY8</accession>
<dbReference type="InterPro" id="IPR002172">
    <property type="entry name" value="LDrepeatLR_classA_rpt"/>
</dbReference>
<keyword evidence="10" id="KW-1185">Reference proteome</keyword>
<keyword evidence="6" id="KW-0472">Membrane</keyword>
<protein>
    <submittedName>
        <fullName evidence="9">Uncharacterized protein</fullName>
    </submittedName>
</protein>
<dbReference type="GO" id="GO:0012505">
    <property type="term" value="C:endomembrane system"/>
    <property type="evidence" value="ECO:0007669"/>
    <property type="project" value="UniProtKB-SubCell"/>
</dbReference>
<dbReference type="GO" id="GO:0005886">
    <property type="term" value="C:plasma membrane"/>
    <property type="evidence" value="ECO:0007669"/>
    <property type="project" value="TreeGrafter"/>
</dbReference>
<name>A0A2T7PPY8_POMCA</name>
<dbReference type="SUPFAM" id="SSF57424">
    <property type="entry name" value="LDL receptor-like module"/>
    <property type="match status" value="2"/>
</dbReference>
<keyword evidence="7 8" id="KW-1015">Disulfide bond</keyword>
<evidence type="ECO:0000256" key="8">
    <source>
        <dbReference type="PROSITE-ProRule" id="PRU00124"/>
    </source>
</evidence>
<evidence type="ECO:0000256" key="2">
    <source>
        <dbReference type="ARBA" id="ARBA00004308"/>
    </source>
</evidence>
<keyword evidence="4" id="KW-0677">Repeat</keyword>
<sequence>MFCQTGFRLDFSFHALSALPQQLRTAGGTALCRTGPTSACTSGVTWCPTAWAARTKWTVLTPVTRSHVQRARLSTCKNGKPYPSVIDIDFDGYLRAVKPLSMTREPLCPETHFQCPGSNFYCFPVYVRCNGVFDCPGKQDETACDTYTCPGYYRCRSSHVCLHPDHVCDGWSQCPEGDDELLCDLSCPDTCVCHGLAFTCTARFAASSYLELRYLDASGSGMTPRDVVNNTMIVYLSFNNCSIRIFDDLNFVNLRILDLSNPLSSLHPNDRPPHPVLGQKLNLSDCGVETVAGESSGLTNPGVLYSKLPSPPAIVDKQGAGRTRQAGVTSSAYLQPVAVAA</sequence>
<dbReference type="AlphaFoldDB" id="A0A2T7PPY8"/>
<dbReference type="OrthoDB" id="6039715at2759"/>
<evidence type="ECO:0000313" key="10">
    <source>
        <dbReference type="Proteomes" id="UP000245119"/>
    </source>
</evidence>
<dbReference type="GO" id="GO:0016192">
    <property type="term" value="P:vesicle-mediated transport"/>
    <property type="evidence" value="ECO:0007669"/>
    <property type="project" value="UniProtKB-ARBA"/>
</dbReference>
<dbReference type="Proteomes" id="UP000245119">
    <property type="component" value="Linkage Group LG2"/>
</dbReference>
<comment type="caution">
    <text evidence="9">The sequence shown here is derived from an EMBL/GenBank/DDBJ whole genome shotgun (WGS) entry which is preliminary data.</text>
</comment>
<dbReference type="SMART" id="SM00192">
    <property type="entry name" value="LDLa"/>
    <property type="match status" value="2"/>
</dbReference>
<dbReference type="PROSITE" id="PS50068">
    <property type="entry name" value="LDLRA_2"/>
    <property type="match status" value="2"/>
</dbReference>
<feature type="disulfide bond" evidence="8">
    <location>
        <begin position="149"/>
        <end position="161"/>
    </location>
</feature>
<feature type="disulfide bond" evidence="8">
    <location>
        <begin position="129"/>
        <end position="144"/>
    </location>
</feature>
<dbReference type="PRINTS" id="PR00261">
    <property type="entry name" value="LDLRECEPTOR"/>
</dbReference>
<proteinExistence type="predicted"/>